<dbReference type="EMBL" id="KK107063">
    <property type="protein sequence ID" value="EZA61224.1"/>
    <property type="molecule type" value="Genomic_DNA"/>
</dbReference>
<reference evidence="1 2" key="1">
    <citation type="journal article" date="2014" name="Curr. Biol.">
        <title>The genome of the clonal raider ant Cerapachys biroi.</title>
        <authorList>
            <person name="Oxley P.R."/>
            <person name="Ji L."/>
            <person name="Fetter-Pruneda I."/>
            <person name="McKenzie S.K."/>
            <person name="Li C."/>
            <person name="Hu H."/>
            <person name="Zhang G."/>
            <person name="Kronauer D.J."/>
        </authorList>
    </citation>
    <scope>NUCLEOTIDE SEQUENCE [LARGE SCALE GENOMIC DNA]</scope>
</reference>
<protein>
    <submittedName>
        <fullName evidence="1">Uncharacterized protein</fullName>
    </submittedName>
</protein>
<organism evidence="1 2">
    <name type="scientific">Ooceraea biroi</name>
    <name type="common">Clonal raider ant</name>
    <name type="synonym">Cerapachys biroi</name>
    <dbReference type="NCBI Taxonomy" id="2015173"/>
    <lineage>
        <taxon>Eukaryota</taxon>
        <taxon>Metazoa</taxon>
        <taxon>Ecdysozoa</taxon>
        <taxon>Arthropoda</taxon>
        <taxon>Hexapoda</taxon>
        <taxon>Insecta</taxon>
        <taxon>Pterygota</taxon>
        <taxon>Neoptera</taxon>
        <taxon>Endopterygota</taxon>
        <taxon>Hymenoptera</taxon>
        <taxon>Apocrita</taxon>
        <taxon>Aculeata</taxon>
        <taxon>Formicoidea</taxon>
        <taxon>Formicidae</taxon>
        <taxon>Dorylinae</taxon>
        <taxon>Ooceraea</taxon>
    </lineage>
</organism>
<dbReference type="Proteomes" id="UP000053097">
    <property type="component" value="Unassembled WGS sequence"/>
</dbReference>
<evidence type="ECO:0000313" key="1">
    <source>
        <dbReference type="EMBL" id="EZA61224.1"/>
    </source>
</evidence>
<keyword evidence="2" id="KW-1185">Reference proteome</keyword>
<name>A0A026X1G1_OOCBI</name>
<evidence type="ECO:0000313" key="2">
    <source>
        <dbReference type="Proteomes" id="UP000053097"/>
    </source>
</evidence>
<gene>
    <name evidence="1" type="ORF">X777_08436</name>
</gene>
<proteinExistence type="predicted"/>
<sequence length="65" mass="7483">MRDAYKSEYRRIREQSLPTFVHACIVFARNIAHATRNGTNSDLMLTAKLTITVSHEIIGNNSRYE</sequence>
<accession>A0A026X1G1</accession>
<dbReference type="AlphaFoldDB" id="A0A026X1G1"/>